<dbReference type="Pfam" id="PF02397">
    <property type="entry name" value="Bac_transf"/>
    <property type="match status" value="1"/>
</dbReference>
<organism evidence="3">
    <name type="scientific">marine metagenome</name>
    <dbReference type="NCBI Taxonomy" id="408172"/>
    <lineage>
        <taxon>unclassified sequences</taxon>
        <taxon>metagenomes</taxon>
        <taxon>ecological metagenomes</taxon>
    </lineage>
</organism>
<accession>A0A383EH17</accession>
<dbReference type="PANTHER" id="PTHR30576">
    <property type="entry name" value="COLANIC BIOSYNTHESIS UDP-GLUCOSE LIPID CARRIER TRANSFERASE"/>
    <property type="match status" value="1"/>
</dbReference>
<evidence type="ECO:0000313" key="3">
    <source>
        <dbReference type="EMBL" id="SVE56172.1"/>
    </source>
</evidence>
<dbReference type="AlphaFoldDB" id="A0A383EH17"/>
<reference evidence="3" key="1">
    <citation type="submission" date="2018-05" db="EMBL/GenBank/DDBJ databases">
        <authorList>
            <person name="Lanie J.A."/>
            <person name="Ng W.-L."/>
            <person name="Kazmierczak K.M."/>
            <person name="Andrzejewski T.M."/>
            <person name="Davidsen T.M."/>
            <person name="Wayne K.J."/>
            <person name="Tettelin H."/>
            <person name="Glass J.I."/>
            <person name="Rusch D."/>
            <person name="Podicherti R."/>
            <person name="Tsui H.-C.T."/>
            <person name="Winkler M.E."/>
        </authorList>
    </citation>
    <scope>NUCLEOTIDE SEQUENCE</scope>
</reference>
<feature type="region of interest" description="Disordered" evidence="1">
    <location>
        <begin position="145"/>
        <end position="165"/>
    </location>
</feature>
<feature type="compositionally biased region" description="Polar residues" evidence="1">
    <location>
        <begin position="152"/>
        <end position="165"/>
    </location>
</feature>
<feature type="domain" description="Bacterial sugar transferase" evidence="2">
    <location>
        <begin position="1"/>
        <end position="134"/>
    </location>
</feature>
<protein>
    <recommendedName>
        <fullName evidence="2">Bacterial sugar transferase domain-containing protein</fullName>
    </recommendedName>
</protein>
<dbReference type="EMBL" id="UINC01225913">
    <property type="protein sequence ID" value="SVE56172.1"/>
    <property type="molecule type" value="Genomic_DNA"/>
</dbReference>
<proteinExistence type="predicted"/>
<evidence type="ECO:0000256" key="1">
    <source>
        <dbReference type="SAM" id="MobiDB-lite"/>
    </source>
</evidence>
<feature type="non-terminal residue" evidence="3">
    <location>
        <position position="1"/>
    </location>
</feature>
<evidence type="ECO:0000259" key="2">
    <source>
        <dbReference type="Pfam" id="PF02397"/>
    </source>
</evidence>
<dbReference type="GO" id="GO:0016780">
    <property type="term" value="F:phosphotransferase activity, for other substituted phosphate groups"/>
    <property type="evidence" value="ECO:0007669"/>
    <property type="project" value="TreeGrafter"/>
</dbReference>
<dbReference type="PANTHER" id="PTHR30576:SF8">
    <property type="entry name" value="UNDECAPRENYL-PHOSPHATE GALACTOSE PHOSPHOTRANSFERASE"/>
    <property type="match status" value="1"/>
</dbReference>
<dbReference type="InterPro" id="IPR003362">
    <property type="entry name" value="Bact_transf"/>
</dbReference>
<name>A0A383EH17_9ZZZZ</name>
<gene>
    <name evidence="3" type="ORF">METZ01_LOCUS509026</name>
</gene>
<sequence>RLGLNCVPFIMVKFRTMTVGPSLSAKHDVSRLTSWGRLLRRFSLDELPVLYNVIRGQMSLVGPRPLPEKYGPRFNDYQNRRHEVRPGITGLAQIKGRNLLSWEVKFDYDIHYVEHHNFLMDVKILFKTFLQVVKGEGVRAERQEIMPEFMGSKQSENKGSSNKVD</sequence>